<dbReference type="EMBL" id="JAIWYP010000001">
    <property type="protein sequence ID" value="KAH3882282.1"/>
    <property type="molecule type" value="Genomic_DNA"/>
</dbReference>
<feature type="signal peptide" evidence="1">
    <location>
        <begin position="1"/>
        <end position="26"/>
    </location>
</feature>
<name>A0A9D4MW31_DREPO</name>
<proteinExistence type="predicted"/>
<evidence type="ECO:0000313" key="3">
    <source>
        <dbReference type="Proteomes" id="UP000828390"/>
    </source>
</evidence>
<comment type="caution">
    <text evidence="2">The sequence shown here is derived from an EMBL/GenBank/DDBJ whole genome shotgun (WGS) entry which is preliminary data.</text>
</comment>
<sequence>MVSTITCPITVAVVTFLVVLFNTCRSETSFSEDGDNKLTTNHQVEDNDTSEIQDKLKRESWAKFASWGKRGFNGKGFVAWGKRDSSYSDSDSLEEFPEKREDWSKLATWGKRSDSLSRQKREWKGFPSWGKRENLDTINGPLDDELKEEADKRKWNPIATWGKRMK</sequence>
<dbReference type="Proteomes" id="UP000828390">
    <property type="component" value="Unassembled WGS sequence"/>
</dbReference>
<keyword evidence="1" id="KW-0732">Signal</keyword>
<reference evidence="2" key="1">
    <citation type="journal article" date="2019" name="bioRxiv">
        <title>The Genome of the Zebra Mussel, Dreissena polymorpha: A Resource for Invasive Species Research.</title>
        <authorList>
            <person name="McCartney M.A."/>
            <person name="Auch B."/>
            <person name="Kono T."/>
            <person name="Mallez S."/>
            <person name="Zhang Y."/>
            <person name="Obille A."/>
            <person name="Becker A."/>
            <person name="Abrahante J.E."/>
            <person name="Garbe J."/>
            <person name="Badalamenti J.P."/>
            <person name="Herman A."/>
            <person name="Mangelson H."/>
            <person name="Liachko I."/>
            <person name="Sullivan S."/>
            <person name="Sone E.D."/>
            <person name="Koren S."/>
            <person name="Silverstein K.A.T."/>
            <person name="Beckman K.B."/>
            <person name="Gohl D.M."/>
        </authorList>
    </citation>
    <scope>NUCLEOTIDE SEQUENCE</scope>
    <source>
        <strain evidence="2">Duluth1</strain>
        <tissue evidence="2">Whole animal</tissue>
    </source>
</reference>
<organism evidence="2 3">
    <name type="scientific">Dreissena polymorpha</name>
    <name type="common">Zebra mussel</name>
    <name type="synonym">Mytilus polymorpha</name>
    <dbReference type="NCBI Taxonomy" id="45954"/>
    <lineage>
        <taxon>Eukaryota</taxon>
        <taxon>Metazoa</taxon>
        <taxon>Spiralia</taxon>
        <taxon>Lophotrochozoa</taxon>
        <taxon>Mollusca</taxon>
        <taxon>Bivalvia</taxon>
        <taxon>Autobranchia</taxon>
        <taxon>Heteroconchia</taxon>
        <taxon>Euheterodonta</taxon>
        <taxon>Imparidentia</taxon>
        <taxon>Neoheterodontei</taxon>
        <taxon>Myida</taxon>
        <taxon>Dreissenoidea</taxon>
        <taxon>Dreissenidae</taxon>
        <taxon>Dreissena</taxon>
    </lineage>
</organism>
<dbReference type="AlphaFoldDB" id="A0A9D4MW31"/>
<evidence type="ECO:0000256" key="1">
    <source>
        <dbReference type="SAM" id="SignalP"/>
    </source>
</evidence>
<feature type="chain" id="PRO_5039204985" evidence="1">
    <location>
        <begin position="27"/>
        <end position="166"/>
    </location>
</feature>
<gene>
    <name evidence="2" type="ORF">DPMN_006216</name>
</gene>
<reference evidence="2" key="2">
    <citation type="submission" date="2020-11" db="EMBL/GenBank/DDBJ databases">
        <authorList>
            <person name="McCartney M.A."/>
            <person name="Auch B."/>
            <person name="Kono T."/>
            <person name="Mallez S."/>
            <person name="Becker A."/>
            <person name="Gohl D.M."/>
            <person name="Silverstein K.A.T."/>
            <person name="Koren S."/>
            <person name="Bechman K.B."/>
            <person name="Herman A."/>
            <person name="Abrahante J.E."/>
            <person name="Garbe J."/>
        </authorList>
    </citation>
    <scope>NUCLEOTIDE SEQUENCE</scope>
    <source>
        <strain evidence="2">Duluth1</strain>
        <tissue evidence="2">Whole animal</tissue>
    </source>
</reference>
<evidence type="ECO:0000313" key="2">
    <source>
        <dbReference type="EMBL" id="KAH3882282.1"/>
    </source>
</evidence>
<keyword evidence="3" id="KW-1185">Reference proteome</keyword>
<protein>
    <submittedName>
        <fullName evidence="2">Uncharacterized protein</fullName>
    </submittedName>
</protein>
<accession>A0A9D4MW31</accession>